<keyword evidence="6" id="KW-1185">Reference proteome</keyword>
<comment type="caution">
    <text evidence="5">The sequence shown here is derived from an EMBL/GenBank/DDBJ whole genome shotgun (WGS) entry which is preliminary data.</text>
</comment>
<gene>
    <name evidence="5" type="ORF">SLS56_005454</name>
</gene>
<evidence type="ECO:0000256" key="2">
    <source>
        <dbReference type="ARBA" id="ARBA00022679"/>
    </source>
</evidence>
<feature type="domain" description="Glycosyl transferase CAP10" evidence="4">
    <location>
        <begin position="335"/>
        <end position="635"/>
    </location>
</feature>
<evidence type="ECO:0000313" key="5">
    <source>
        <dbReference type="EMBL" id="KAL1629231.1"/>
    </source>
</evidence>
<reference evidence="5 6" key="1">
    <citation type="submission" date="2024-02" db="EMBL/GenBank/DDBJ databases">
        <title>De novo assembly and annotation of 12 fungi associated with fruit tree decline syndrome in Ontario, Canada.</title>
        <authorList>
            <person name="Sulman M."/>
            <person name="Ellouze W."/>
            <person name="Ilyukhin E."/>
        </authorList>
    </citation>
    <scope>NUCLEOTIDE SEQUENCE [LARGE SCALE GENOMIC DNA]</scope>
    <source>
        <strain evidence="5 6">M1-105</strain>
    </source>
</reference>
<accession>A0ABR3STG6</accession>
<dbReference type="InterPro" id="IPR051091">
    <property type="entry name" value="O-Glucosyltr/Glycosyltrsf_90"/>
</dbReference>
<protein>
    <recommendedName>
        <fullName evidence="4">Glycosyl transferase CAP10 domain-containing protein</fullName>
    </recommendedName>
</protein>
<dbReference type="PANTHER" id="PTHR12203">
    <property type="entry name" value="KDEL LYS-ASP-GLU-LEU CONTAINING - RELATED"/>
    <property type="match status" value="1"/>
</dbReference>
<sequence>MEDRDITTTSDDLRIKILLSLGLFIGSTLQSKADFSEIPITETNHRFPVPRKHWSVFYFFTVLAIVSLVQGIVKKDEGVLLSHPVDALMTQARTTHESWLKTASSGKSLAEVTANYVSRYNNDPPPHFDQWYEYTVKHSSVIIDEFDGIHDDLLPFWSLKPAEIRQRTKEALASGQGIGGVTIRNGTVAVTDGTPGTHRWMMDGIVEMTNKFASALPDMDLAFNLDDECRVSVPYKEWDRVVNSAKVEIGRRKRPSRASAFSARHEEDWRVVPKEQSDMKRFQELSFHPTWSSFGSAHCPPDSPSKRRKYWALQELCSSCLSPHSSSLFMSNWSLAADVCNQPDIANAHGLYISPSSFAPTHDLMPIFSQSKAPGFNDIRHPSAWNYMDKAHYSPNEAFPDPAFDEKARTLFWRGASSEGYAIEGQSGWNGMARQRMVYLLTNNTSPQPLLLPDDDAASPRFRTALVDASTLRDSISTDVRFTHFTRCHAPECGAQEALFGVGARADFQAHWGHRYLLDADGAGFSGRFVAFLLSRSLPFKTALFREWWDSRLTPWLHFVPLDLRGHGVWTTLAYFAGFEGVVAGRRVGWAPRDAEARSIAEEGAEWARKVLRKEDMEIYMFRLLLEWGRLTDDKRLEIGFSV</sequence>
<keyword evidence="3" id="KW-0812">Transmembrane</keyword>
<dbReference type="Pfam" id="PF05686">
    <property type="entry name" value="Glyco_transf_90"/>
    <property type="match status" value="1"/>
</dbReference>
<proteinExistence type="inferred from homology"/>
<dbReference type="InterPro" id="IPR006598">
    <property type="entry name" value="CAP10"/>
</dbReference>
<evidence type="ECO:0000256" key="3">
    <source>
        <dbReference type="SAM" id="Phobius"/>
    </source>
</evidence>
<organism evidence="5 6">
    <name type="scientific">Neofusicoccum ribis</name>
    <dbReference type="NCBI Taxonomy" id="45134"/>
    <lineage>
        <taxon>Eukaryota</taxon>
        <taxon>Fungi</taxon>
        <taxon>Dikarya</taxon>
        <taxon>Ascomycota</taxon>
        <taxon>Pezizomycotina</taxon>
        <taxon>Dothideomycetes</taxon>
        <taxon>Dothideomycetes incertae sedis</taxon>
        <taxon>Botryosphaeriales</taxon>
        <taxon>Botryosphaeriaceae</taxon>
        <taxon>Neofusicoccum</taxon>
    </lineage>
</organism>
<name>A0ABR3STG6_9PEZI</name>
<comment type="similarity">
    <text evidence="1">Belongs to the glycosyltransferase 90 family.</text>
</comment>
<dbReference type="SMART" id="SM00672">
    <property type="entry name" value="CAP10"/>
    <property type="match status" value="1"/>
</dbReference>
<feature type="transmembrane region" description="Helical" evidence="3">
    <location>
        <begin position="56"/>
        <end position="73"/>
    </location>
</feature>
<keyword evidence="3" id="KW-0472">Membrane</keyword>
<keyword evidence="3" id="KW-1133">Transmembrane helix</keyword>
<keyword evidence="2" id="KW-0808">Transferase</keyword>
<evidence type="ECO:0000259" key="4">
    <source>
        <dbReference type="SMART" id="SM00672"/>
    </source>
</evidence>
<dbReference type="Proteomes" id="UP001521116">
    <property type="component" value="Unassembled WGS sequence"/>
</dbReference>
<dbReference type="PANTHER" id="PTHR12203:SF35">
    <property type="entry name" value="PROTEIN O-GLUCOSYLTRANSFERASE 1"/>
    <property type="match status" value="1"/>
</dbReference>
<dbReference type="EMBL" id="JAJVDC020000055">
    <property type="protein sequence ID" value="KAL1629231.1"/>
    <property type="molecule type" value="Genomic_DNA"/>
</dbReference>
<evidence type="ECO:0000256" key="1">
    <source>
        <dbReference type="ARBA" id="ARBA00010118"/>
    </source>
</evidence>
<evidence type="ECO:0000313" key="6">
    <source>
        <dbReference type="Proteomes" id="UP001521116"/>
    </source>
</evidence>